<reference evidence="2 3" key="1">
    <citation type="journal article" date="2019" name="Plant Biotechnol. J.">
        <title>The red bayberry genome and genetic basis of sex determination.</title>
        <authorList>
            <person name="Jia H.M."/>
            <person name="Jia H.J."/>
            <person name="Cai Q.L."/>
            <person name="Wang Y."/>
            <person name="Zhao H.B."/>
            <person name="Yang W.F."/>
            <person name="Wang G.Y."/>
            <person name="Li Y.H."/>
            <person name="Zhan D.L."/>
            <person name="Shen Y.T."/>
            <person name="Niu Q.F."/>
            <person name="Chang L."/>
            <person name="Qiu J."/>
            <person name="Zhao L."/>
            <person name="Xie H.B."/>
            <person name="Fu W.Y."/>
            <person name="Jin J."/>
            <person name="Li X.W."/>
            <person name="Jiao Y."/>
            <person name="Zhou C.C."/>
            <person name="Tu T."/>
            <person name="Chai C.Y."/>
            <person name="Gao J.L."/>
            <person name="Fan L.J."/>
            <person name="van de Weg E."/>
            <person name="Wang J.Y."/>
            <person name="Gao Z.S."/>
        </authorList>
    </citation>
    <scope>NUCLEOTIDE SEQUENCE [LARGE SCALE GENOMIC DNA]</scope>
    <source>
        <tissue evidence="2">Leaves</tissue>
    </source>
</reference>
<dbReference type="OrthoDB" id="663108at2759"/>
<gene>
    <name evidence="2" type="ORF">CJ030_MR6G007983</name>
</gene>
<proteinExistence type="predicted"/>
<sequence>MKREGRQHGMVRTYRILPPSLDPRPETRYVHKFDSPPSAGNFTKVPSKPTSHSKFTGKCSIPRHNGCHLLPACKAKAKTKGTQKLMSSDVVMNSQLLSWRVVDGQPGLSFSGYSATDLLDHLSSDYIHDDDVYDPNYENDWTVDYTSPYRDDNEIGVEIKEEEEEDDDENNNGDENPDDNMSFCDVGFVLDQVEEDEGWCLVEEM</sequence>
<evidence type="ECO:0000313" key="2">
    <source>
        <dbReference type="EMBL" id="KAB1211749.1"/>
    </source>
</evidence>
<dbReference type="PANTHER" id="PTHR34278">
    <property type="entry name" value="PROTEIN THI031, PUTATIVE-RELATED"/>
    <property type="match status" value="1"/>
</dbReference>
<dbReference type="Proteomes" id="UP000516437">
    <property type="component" value="Chromosome 6"/>
</dbReference>
<name>A0A6A1VFU8_9ROSI</name>
<evidence type="ECO:0000256" key="1">
    <source>
        <dbReference type="SAM" id="MobiDB-lite"/>
    </source>
</evidence>
<accession>A0A6A1VFU8</accession>
<organism evidence="2 3">
    <name type="scientific">Morella rubra</name>
    <name type="common">Chinese bayberry</name>
    <dbReference type="NCBI Taxonomy" id="262757"/>
    <lineage>
        <taxon>Eukaryota</taxon>
        <taxon>Viridiplantae</taxon>
        <taxon>Streptophyta</taxon>
        <taxon>Embryophyta</taxon>
        <taxon>Tracheophyta</taxon>
        <taxon>Spermatophyta</taxon>
        <taxon>Magnoliopsida</taxon>
        <taxon>eudicotyledons</taxon>
        <taxon>Gunneridae</taxon>
        <taxon>Pentapetalae</taxon>
        <taxon>rosids</taxon>
        <taxon>fabids</taxon>
        <taxon>Fagales</taxon>
        <taxon>Myricaceae</taxon>
        <taxon>Morella</taxon>
    </lineage>
</organism>
<protein>
    <submittedName>
        <fullName evidence="2">Uncharacterized protein</fullName>
    </submittedName>
</protein>
<dbReference type="PANTHER" id="PTHR34278:SF1">
    <property type="entry name" value="PROTEIN THI031, PUTATIVE-RELATED"/>
    <property type="match status" value="1"/>
</dbReference>
<keyword evidence="3" id="KW-1185">Reference proteome</keyword>
<comment type="caution">
    <text evidence="2">The sequence shown here is derived from an EMBL/GenBank/DDBJ whole genome shotgun (WGS) entry which is preliminary data.</text>
</comment>
<feature type="compositionally biased region" description="Acidic residues" evidence="1">
    <location>
        <begin position="160"/>
        <end position="178"/>
    </location>
</feature>
<dbReference type="AlphaFoldDB" id="A0A6A1VFU8"/>
<dbReference type="EMBL" id="RXIC02000024">
    <property type="protein sequence ID" value="KAB1211749.1"/>
    <property type="molecule type" value="Genomic_DNA"/>
</dbReference>
<evidence type="ECO:0000313" key="3">
    <source>
        <dbReference type="Proteomes" id="UP000516437"/>
    </source>
</evidence>
<feature type="region of interest" description="Disordered" evidence="1">
    <location>
        <begin position="159"/>
        <end position="184"/>
    </location>
</feature>